<dbReference type="InterPro" id="IPR047729">
    <property type="entry name" value="Sce7726-like"/>
</dbReference>
<reference evidence="1 2" key="1">
    <citation type="submission" date="2023-01" db="EMBL/GenBank/DDBJ databases">
        <title>Description of Helicobacter ibis sp. nov. isolated from faecal droppings of black-faced ibis (Theristicus melanopis).</title>
        <authorList>
            <person name="Lopez-Cantillo M."/>
            <person name="Vidal-Veuthey B."/>
            <person name="Mella A."/>
            <person name="De La Haba R."/>
            <person name="Collado L."/>
        </authorList>
    </citation>
    <scope>NUCLEOTIDE SEQUENCE [LARGE SCALE GENOMIC DNA]</scope>
    <source>
        <strain evidence="1 2">A82</strain>
    </source>
</reference>
<dbReference type="NCBIfam" id="NF033832">
    <property type="entry name" value="sce7726_fam"/>
    <property type="match status" value="1"/>
</dbReference>
<sequence length="207" mass="24598">MEEKRIKCLFLQELIKKQQELLLASIEVPVIRGKRKFDILTIEKDNIIGYEIKSCKDNLAKLNDQIQDYLKICDRVYVILDQKFINSNLELPCNVGVIIFYNQSGKFIFKKMAKKNTPLAYYQTFLITQNKIKEYRKNSKQNSFEIRHHIVKKLKKNDLKEIVINELKYRFLENFLLLKHEIKKNSNTIHLDDLFLLSGKTSIKDKI</sequence>
<protein>
    <submittedName>
        <fullName evidence="1">Sce7726 family protein</fullName>
    </submittedName>
</protein>
<dbReference type="RefSeq" id="WP_271021399.1">
    <property type="nucleotide sequence ID" value="NZ_JAQHXR010000002.1"/>
</dbReference>
<dbReference type="EMBL" id="JAQHXR010000002">
    <property type="protein sequence ID" value="MDA3969102.1"/>
    <property type="molecule type" value="Genomic_DNA"/>
</dbReference>
<dbReference type="Proteomes" id="UP001210261">
    <property type="component" value="Unassembled WGS sequence"/>
</dbReference>
<evidence type="ECO:0000313" key="1">
    <source>
        <dbReference type="EMBL" id="MDA3969102.1"/>
    </source>
</evidence>
<accession>A0ABT4VES4</accession>
<evidence type="ECO:0000313" key="2">
    <source>
        <dbReference type="Proteomes" id="UP001210261"/>
    </source>
</evidence>
<proteinExistence type="predicted"/>
<organism evidence="1 2">
    <name type="scientific">Helicobacter ibis</name>
    <dbReference type="NCBI Taxonomy" id="2962633"/>
    <lineage>
        <taxon>Bacteria</taxon>
        <taxon>Pseudomonadati</taxon>
        <taxon>Campylobacterota</taxon>
        <taxon>Epsilonproteobacteria</taxon>
        <taxon>Campylobacterales</taxon>
        <taxon>Helicobacteraceae</taxon>
        <taxon>Helicobacter</taxon>
    </lineage>
</organism>
<keyword evidence="2" id="KW-1185">Reference proteome</keyword>
<comment type="caution">
    <text evidence="1">The sequence shown here is derived from an EMBL/GenBank/DDBJ whole genome shotgun (WGS) entry which is preliminary data.</text>
</comment>
<gene>
    <name evidence="1" type="ORF">PF021_05360</name>
</gene>
<name>A0ABT4VES4_9HELI</name>